<sequence>MCMEMAVPFLGKSIIEKLLAANQWNQELQMNEYDDCPSLIIFAT</sequence>
<accession>A0ACC0ZH34</accession>
<keyword evidence="2" id="KW-1185">Reference proteome</keyword>
<organism evidence="1 2">
    <name type="scientific">Pistacia integerrima</name>
    <dbReference type="NCBI Taxonomy" id="434235"/>
    <lineage>
        <taxon>Eukaryota</taxon>
        <taxon>Viridiplantae</taxon>
        <taxon>Streptophyta</taxon>
        <taxon>Embryophyta</taxon>
        <taxon>Tracheophyta</taxon>
        <taxon>Spermatophyta</taxon>
        <taxon>Magnoliopsida</taxon>
        <taxon>eudicotyledons</taxon>
        <taxon>Gunneridae</taxon>
        <taxon>Pentapetalae</taxon>
        <taxon>rosids</taxon>
        <taxon>malvids</taxon>
        <taxon>Sapindales</taxon>
        <taxon>Anacardiaceae</taxon>
        <taxon>Pistacia</taxon>
    </lineage>
</organism>
<name>A0ACC0ZH34_9ROSI</name>
<comment type="caution">
    <text evidence="1">The sequence shown here is derived from an EMBL/GenBank/DDBJ whole genome shotgun (WGS) entry which is preliminary data.</text>
</comment>
<protein>
    <submittedName>
        <fullName evidence="1">Uncharacterized protein</fullName>
    </submittedName>
</protein>
<evidence type="ECO:0000313" key="1">
    <source>
        <dbReference type="EMBL" id="KAJ0051396.1"/>
    </source>
</evidence>
<dbReference type="EMBL" id="CM047736">
    <property type="protein sequence ID" value="KAJ0051396.1"/>
    <property type="molecule type" value="Genomic_DNA"/>
</dbReference>
<gene>
    <name evidence="1" type="ORF">Pint_02916</name>
</gene>
<dbReference type="Proteomes" id="UP001163603">
    <property type="component" value="Chromosome 1"/>
</dbReference>
<reference evidence="2" key="1">
    <citation type="journal article" date="2023" name="G3 (Bethesda)">
        <title>Genome assembly and association tests identify interacting loci associated with vigor, precocity, and sex in interspecific pistachio rootstocks.</title>
        <authorList>
            <person name="Palmer W."/>
            <person name="Jacygrad E."/>
            <person name="Sagayaradj S."/>
            <person name="Cavanaugh K."/>
            <person name="Han R."/>
            <person name="Bertier L."/>
            <person name="Beede B."/>
            <person name="Kafkas S."/>
            <person name="Golino D."/>
            <person name="Preece J."/>
            <person name="Michelmore R."/>
        </authorList>
    </citation>
    <scope>NUCLEOTIDE SEQUENCE [LARGE SCALE GENOMIC DNA]</scope>
</reference>
<evidence type="ECO:0000313" key="2">
    <source>
        <dbReference type="Proteomes" id="UP001163603"/>
    </source>
</evidence>
<proteinExistence type="predicted"/>